<dbReference type="EMBL" id="AGUE01000089">
    <property type="protein sequence ID" value="EHL00286.1"/>
    <property type="molecule type" value="Genomic_DNA"/>
</dbReference>
<dbReference type="AlphaFoldDB" id="H0EME6"/>
<dbReference type="Proteomes" id="UP000005446">
    <property type="component" value="Unassembled WGS sequence"/>
</dbReference>
<dbReference type="HOGENOM" id="CLU_2705016_0_0_1"/>
<reference evidence="1 2" key="1">
    <citation type="journal article" date="2012" name="Eukaryot. Cell">
        <title>Genome sequence of the fungus Glarea lozoyensis: the first genome sequence of a species from the Helotiaceae family.</title>
        <authorList>
            <person name="Youssar L."/>
            <person name="Gruening B.A."/>
            <person name="Erxleben A."/>
            <person name="Guenther S."/>
            <person name="Huettel W."/>
        </authorList>
    </citation>
    <scope>NUCLEOTIDE SEQUENCE [LARGE SCALE GENOMIC DNA]</scope>
    <source>
        <strain evidence="2">ATCC 74030 / MF5533</strain>
    </source>
</reference>
<accession>H0EME6</accession>
<name>H0EME6_GLAL7</name>
<keyword evidence="2" id="KW-1185">Reference proteome</keyword>
<organism evidence="1 2">
    <name type="scientific">Glarea lozoyensis (strain ATCC 74030 / MF5533)</name>
    <dbReference type="NCBI Taxonomy" id="1104152"/>
    <lineage>
        <taxon>Eukaryota</taxon>
        <taxon>Fungi</taxon>
        <taxon>Dikarya</taxon>
        <taxon>Ascomycota</taxon>
        <taxon>Pezizomycotina</taxon>
        <taxon>Leotiomycetes</taxon>
        <taxon>Helotiales</taxon>
        <taxon>Helotiaceae</taxon>
        <taxon>Glarea</taxon>
    </lineage>
</organism>
<evidence type="ECO:0000313" key="2">
    <source>
        <dbReference type="Proteomes" id="UP000005446"/>
    </source>
</evidence>
<dbReference type="InParanoid" id="H0EME6"/>
<gene>
    <name evidence="1" type="ORF">M7I_3782</name>
</gene>
<evidence type="ECO:0000313" key="1">
    <source>
        <dbReference type="EMBL" id="EHL00286.1"/>
    </source>
</evidence>
<sequence length="73" mass="7758">MRIGQYLKFSFEGCVHPSSLTTQHPNPTNHIPRCATEERECLGAPGVEGFWGAEGGEEGGEVGFCFGGCGRGI</sequence>
<proteinExistence type="predicted"/>
<comment type="caution">
    <text evidence="1">The sequence shown here is derived from an EMBL/GenBank/DDBJ whole genome shotgun (WGS) entry which is preliminary data.</text>
</comment>
<protein>
    <submittedName>
        <fullName evidence="1">Uncharacterized protein</fullName>
    </submittedName>
</protein>